<dbReference type="InterPro" id="IPR050090">
    <property type="entry name" value="Tyrosine_recombinase_XerCD"/>
</dbReference>
<name>A0A520MH47_9GAMM</name>
<dbReference type="GO" id="GO:0005737">
    <property type="term" value="C:cytoplasm"/>
    <property type="evidence" value="ECO:0007669"/>
    <property type="project" value="UniProtKB-SubCell"/>
</dbReference>
<dbReference type="InterPro" id="IPR002104">
    <property type="entry name" value="Integrase_catalytic"/>
</dbReference>
<gene>
    <name evidence="6" type="ORF">EVB03_04615</name>
</gene>
<dbReference type="InterPro" id="IPR010998">
    <property type="entry name" value="Integrase_recombinase_N"/>
</dbReference>
<dbReference type="Proteomes" id="UP000315889">
    <property type="component" value="Unassembled WGS sequence"/>
</dbReference>
<dbReference type="GO" id="GO:0003677">
    <property type="term" value="F:DNA binding"/>
    <property type="evidence" value="ECO:0007669"/>
    <property type="project" value="UniProtKB-KW"/>
</dbReference>
<comment type="subcellular location">
    <subcellularLocation>
        <location evidence="1">Cytoplasm</location>
    </subcellularLocation>
</comment>
<sequence>MSKAFTATPLFDAHKTFVRLPMGPAMLNDYPDSKLFIDKIASDIPDATQDFFYTQSFLKSYSRKSEATYRGYRNEVERLLLWSWTVANKSVIKLKRPDLEAYFDFVHSPPAPWVGMSVADRFKIKNGQSRQNKNWRPFVVKIAKQDRKNALDNGLTIPHSTDGHSLSHEAMKICYSALSCFYDYLTDEGYAFGNPIPAIRKQSPFLIKGATSKSIKRLSDLQWDYVLDCASSAADIDSEHERTLFIIAMLKTLYLRVSELSDRSNWQPVWKHFWQDSDGNNWLKVLGKGNKIRDISVPNSLGPYIRRYESYRQSLNPSFGLNATLVAKNRGVGGMTSRQLRRIVQQAFDLAYEKMRSEGFIDEALALREATTHWLRHTGASQDIATRPLKHMADDLGHASMGTTDQVYIQSDMKERARTGKERDV</sequence>
<dbReference type="Gene3D" id="1.10.443.10">
    <property type="entry name" value="Intergrase catalytic core"/>
    <property type="match status" value="1"/>
</dbReference>
<dbReference type="EMBL" id="SHBP01000004">
    <property type="protein sequence ID" value="RZO20544.1"/>
    <property type="molecule type" value="Genomic_DNA"/>
</dbReference>
<dbReference type="InterPro" id="IPR011010">
    <property type="entry name" value="DNA_brk_join_enz"/>
</dbReference>
<evidence type="ECO:0000259" key="5">
    <source>
        <dbReference type="PROSITE" id="PS51898"/>
    </source>
</evidence>
<reference evidence="6 7" key="1">
    <citation type="submission" date="2019-02" db="EMBL/GenBank/DDBJ databases">
        <title>Prokaryotic population dynamics and viral predation in marine succession experiment using metagenomics: the confinement effect.</title>
        <authorList>
            <person name="Haro-Moreno J.M."/>
            <person name="Rodriguez-Valera F."/>
            <person name="Lopez-Perez M."/>
        </authorList>
    </citation>
    <scope>NUCLEOTIDE SEQUENCE [LARGE SCALE GENOMIC DNA]</scope>
    <source>
        <strain evidence="6">MED-G170</strain>
    </source>
</reference>
<dbReference type="GO" id="GO:0015074">
    <property type="term" value="P:DNA integration"/>
    <property type="evidence" value="ECO:0007669"/>
    <property type="project" value="UniProtKB-KW"/>
</dbReference>
<comment type="caution">
    <text evidence="6">The sequence shown here is derived from an EMBL/GenBank/DDBJ whole genome shotgun (WGS) entry which is preliminary data.</text>
</comment>
<dbReference type="Gene3D" id="1.10.150.130">
    <property type="match status" value="1"/>
</dbReference>
<evidence type="ECO:0000256" key="1">
    <source>
        <dbReference type="ARBA" id="ARBA00004496"/>
    </source>
</evidence>
<evidence type="ECO:0000313" key="6">
    <source>
        <dbReference type="EMBL" id="RZO20544.1"/>
    </source>
</evidence>
<dbReference type="PROSITE" id="PS51898">
    <property type="entry name" value="TYR_RECOMBINASE"/>
    <property type="match status" value="1"/>
</dbReference>
<evidence type="ECO:0000256" key="2">
    <source>
        <dbReference type="ARBA" id="ARBA00022908"/>
    </source>
</evidence>
<feature type="domain" description="Tyr recombinase" evidence="5">
    <location>
        <begin position="213"/>
        <end position="421"/>
    </location>
</feature>
<dbReference type="PANTHER" id="PTHR30349:SF77">
    <property type="entry name" value="TYROSINE RECOMBINASE XERC"/>
    <property type="match status" value="1"/>
</dbReference>
<evidence type="ECO:0000256" key="3">
    <source>
        <dbReference type="ARBA" id="ARBA00023125"/>
    </source>
</evidence>
<keyword evidence="2" id="KW-0229">DNA integration</keyword>
<dbReference type="SUPFAM" id="SSF56349">
    <property type="entry name" value="DNA breaking-rejoining enzymes"/>
    <property type="match status" value="1"/>
</dbReference>
<keyword evidence="4" id="KW-0233">DNA recombination</keyword>
<dbReference type="PANTHER" id="PTHR30349">
    <property type="entry name" value="PHAGE INTEGRASE-RELATED"/>
    <property type="match status" value="1"/>
</dbReference>
<dbReference type="Pfam" id="PF00589">
    <property type="entry name" value="Phage_integrase"/>
    <property type="match status" value="1"/>
</dbReference>
<dbReference type="InterPro" id="IPR013762">
    <property type="entry name" value="Integrase-like_cat_sf"/>
</dbReference>
<organism evidence="6 7">
    <name type="scientific">SAR92 clade bacterium</name>
    <dbReference type="NCBI Taxonomy" id="2315479"/>
    <lineage>
        <taxon>Bacteria</taxon>
        <taxon>Pseudomonadati</taxon>
        <taxon>Pseudomonadota</taxon>
        <taxon>Gammaproteobacteria</taxon>
        <taxon>Cellvibrionales</taxon>
        <taxon>Porticoccaceae</taxon>
        <taxon>SAR92 clade</taxon>
    </lineage>
</organism>
<evidence type="ECO:0000313" key="7">
    <source>
        <dbReference type="Proteomes" id="UP000315889"/>
    </source>
</evidence>
<dbReference type="GO" id="GO:0006310">
    <property type="term" value="P:DNA recombination"/>
    <property type="evidence" value="ECO:0007669"/>
    <property type="project" value="UniProtKB-KW"/>
</dbReference>
<proteinExistence type="predicted"/>
<protein>
    <submittedName>
        <fullName evidence="6">Site-specific integrase</fullName>
    </submittedName>
</protein>
<keyword evidence="3" id="KW-0238">DNA-binding</keyword>
<accession>A0A520MH47</accession>
<dbReference type="AlphaFoldDB" id="A0A520MH47"/>
<evidence type="ECO:0000256" key="4">
    <source>
        <dbReference type="ARBA" id="ARBA00023172"/>
    </source>
</evidence>